<evidence type="ECO:0000256" key="1">
    <source>
        <dbReference type="SAM" id="MobiDB-lite"/>
    </source>
</evidence>
<dbReference type="AlphaFoldDB" id="A0A3N4KUH1"/>
<evidence type="ECO:0000313" key="4">
    <source>
        <dbReference type="Proteomes" id="UP000277580"/>
    </source>
</evidence>
<keyword evidence="4" id="KW-1185">Reference proteome</keyword>
<protein>
    <submittedName>
        <fullName evidence="3">Uncharacterized protein</fullName>
    </submittedName>
</protein>
<dbReference type="InParanoid" id="A0A3N4KUH1"/>
<proteinExistence type="predicted"/>
<feature type="region of interest" description="Disordered" evidence="1">
    <location>
        <begin position="1"/>
        <end position="26"/>
    </location>
</feature>
<feature type="transmembrane region" description="Helical" evidence="2">
    <location>
        <begin position="142"/>
        <end position="164"/>
    </location>
</feature>
<dbReference type="OrthoDB" id="10612052at2759"/>
<keyword evidence="2" id="KW-0472">Membrane</keyword>
<accession>A0A3N4KUH1</accession>
<organism evidence="3 4">
    <name type="scientific">Morchella conica CCBAS932</name>
    <dbReference type="NCBI Taxonomy" id="1392247"/>
    <lineage>
        <taxon>Eukaryota</taxon>
        <taxon>Fungi</taxon>
        <taxon>Dikarya</taxon>
        <taxon>Ascomycota</taxon>
        <taxon>Pezizomycotina</taxon>
        <taxon>Pezizomycetes</taxon>
        <taxon>Pezizales</taxon>
        <taxon>Morchellaceae</taxon>
        <taxon>Morchella</taxon>
    </lineage>
</organism>
<name>A0A3N4KUH1_9PEZI</name>
<sequence>MMLEYTYPPLSGPNRNRNRTRSRYSQGLQVSPSLTLYPPPFYTSVSFIITFISRGECGRNRGKWSIFEPFFYHLLIKGKTLIYICGLSFQQLNFLTGIYIYIYRVFTVYFLLLSFFHVRILCAAFLVAFFRPTLFLGISERFFLSLFFFFFFLHIWDGEFLFGFSGRSFSHIKGEYEGVYFCSVFSFLVTC</sequence>
<keyword evidence="2" id="KW-1133">Transmembrane helix</keyword>
<dbReference type="EMBL" id="ML119119">
    <property type="protein sequence ID" value="RPB14150.1"/>
    <property type="molecule type" value="Genomic_DNA"/>
</dbReference>
<evidence type="ECO:0000256" key="2">
    <source>
        <dbReference type="SAM" id="Phobius"/>
    </source>
</evidence>
<feature type="transmembrane region" description="Helical" evidence="2">
    <location>
        <begin position="108"/>
        <end position="130"/>
    </location>
</feature>
<evidence type="ECO:0000313" key="3">
    <source>
        <dbReference type="EMBL" id="RPB14150.1"/>
    </source>
</evidence>
<dbReference type="Proteomes" id="UP000277580">
    <property type="component" value="Unassembled WGS sequence"/>
</dbReference>
<feature type="transmembrane region" description="Helical" evidence="2">
    <location>
        <begin position="81"/>
        <end position="102"/>
    </location>
</feature>
<keyword evidence="2" id="KW-0812">Transmembrane</keyword>
<reference evidence="3 4" key="1">
    <citation type="journal article" date="2018" name="Nat. Ecol. Evol.">
        <title>Pezizomycetes genomes reveal the molecular basis of ectomycorrhizal truffle lifestyle.</title>
        <authorList>
            <person name="Murat C."/>
            <person name="Payen T."/>
            <person name="Noel B."/>
            <person name="Kuo A."/>
            <person name="Morin E."/>
            <person name="Chen J."/>
            <person name="Kohler A."/>
            <person name="Krizsan K."/>
            <person name="Balestrini R."/>
            <person name="Da Silva C."/>
            <person name="Montanini B."/>
            <person name="Hainaut M."/>
            <person name="Levati E."/>
            <person name="Barry K.W."/>
            <person name="Belfiori B."/>
            <person name="Cichocki N."/>
            <person name="Clum A."/>
            <person name="Dockter R.B."/>
            <person name="Fauchery L."/>
            <person name="Guy J."/>
            <person name="Iotti M."/>
            <person name="Le Tacon F."/>
            <person name="Lindquist E.A."/>
            <person name="Lipzen A."/>
            <person name="Malagnac F."/>
            <person name="Mello A."/>
            <person name="Molinier V."/>
            <person name="Miyauchi S."/>
            <person name="Poulain J."/>
            <person name="Riccioni C."/>
            <person name="Rubini A."/>
            <person name="Sitrit Y."/>
            <person name="Splivallo R."/>
            <person name="Traeger S."/>
            <person name="Wang M."/>
            <person name="Zifcakova L."/>
            <person name="Wipf D."/>
            <person name="Zambonelli A."/>
            <person name="Paolocci F."/>
            <person name="Nowrousian M."/>
            <person name="Ottonello S."/>
            <person name="Baldrian P."/>
            <person name="Spatafora J.W."/>
            <person name="Henrissat B."/>
            <person name="Nagy L.G."/>
            <person name="Aury J.M."/>
            <person name="Wincker P."/>
            <person name="Grigoriev I.V."/>
            <person name="Bonfante P."/>
            <person name="Martin F.M."/>
        </authorList>
    </citation>
    <scope>NUCLEOTIDE SEQUENCE [LARGE SCALE GENOMIC DNA]</scope>
    <source>
        <strain evidence="3 4">CCBAS932</strain>
    </source>
</reference>
<gene>
    <name evidence="3" type="ORF">P167DRAFT_77124</name>
</gene>